<dbReference type="Gene3D" id="1.25.40.10">
    <property type="entry name" value="Tetratricopeptide repeat domain"/>
    <property type="match status" value="1"/>
</dbReference>
<evidence type="ECO:0000256" key="1">
    <source>
        <dbReference type="SAM" id="MobiDB-lite"/>
    </source>
</evidence>
<feature type="non-terminal residue" evidence="2">
    <location>
        <position position="762"/>
    </location>
</feature>
<dbReference type="VEuPathDB" id="TriTrypDB:TcIL3000.11.15640"/>
<reference evidence="2" key="1">
    <citation type="journal article" date="2012" name="Proc. Natl. Acad. Sci. U.S.A.">
        <title>Antigenic diversity is generated by distinct evolutionary mechanisms in African trypanosome species.</title>
        <authorList>
            <person name="Jackson A.P."/>
            <person name="Berry A."/>
            <person name="Aslett M."/>
            <person name="Allison H.C."/>
            <person name="Burton P."/>
            <person name="Vavrova-Anderson J."/>
            <person name="Brown R."/>
            <person name="Browne H."/>
            <person name="Corton N."/>
            <person name="Hauser H."/>
            <person name="Gamble J."/>
            <person name="Gilderthorp R."/>
            <person name="Marcello L."/>
            <person name="McQuillan J."/>
            <person name="Otto T.D."/>
            <person name="Quail M.A."/>
            <person name="Sanders M.J."/>
            <person name="van Tonder A."/>
            <person name="Ginger M.L."/>
            <person name="Field M.C."/>
            <person name="Barry J.D."/>
            <person name="Hertz-Fowler C."/>
            <person name="Berriman M."/>
        </authorList>
    </citation>
    <scope>NUCLEOTIDE SEQUENCE</scope>
    <source>
        <strain evidence="2">IL3000</strain>
    </source>
</reference>
<dbReference type="SUPFAM" id="SSF48452">
    <property type="entry name" value="TPR-like"/>
    <property type="match status" value="1"/>
</dbReference>
<organism evidence="2">
    <name type="scientific">Trypanosoma congolense (strain IL3000)</name>
    <dbReference type="NCBI Taxonomy" id="1068625"/>
    <lineage>
        <taxon>Eukaryota</taxon>
        <taxon>Discoba</taxon>
        <taxon>Euglenozoa</taxon>
        <taxon>Kinetoplastea</taxon>
        <taxon>Metakinetoplastina</taxon>
        <taxon>Trypanosomatida</taxon>
        <taxon>Trypanosomatidae</taxon>
        <taxon>Trypanosoma</taxon>
        <taxon>Nannomonas</taxon>
    </lineage>
</organism>
<feature type="region of interest" description="Disordered" evidence="1">
    <location>
        <begin position="525"/>
        <end position="548"/>
    </location>
</feature>
<name>G0V331_TRYCI</name>
<dbReference type="EMBL" id="HE575324">
    <property type="protein sequence ID" value="CCC96054.1"/>
    <property type="molecule type" value="Genomic_DNA"/>
</dbReference>
<gene>
    <name evidence="2" type="ORF">TCIL3000_11_15640</name>
</gene>
<accession>G0V331</accession>
<protein>
    <submittedName>
        <fullName evidence="2">Uncharacterized protein TCIL3000_11_15640</fullName>
    </submittedName>
</protein>
<dbReference type="InterPro" id="IPR011990">
    <property type="entry name" value="TPR-like_helical_dom_sf"/>
</dbReference>
<evidence type="ECO:0000313" key="2">
    <source>
        <dbReference type="EMBL" id="CCC96054.1"/>
    </source>
</evidence>
<feature type="compositionally biased region" description="Basic residues" evidence="1">
    <location>
        <begin position="12"/>
        <end position="21"/>
    </location>
</feature>
<dbReference type="AlphaFoldDB" id="G0V331"/>
<proteinExistence type="predicted"/>
<feature type="region of interest" description="Disordered" evidence="1">
    <location>
        <begin position="1"/>
        <end position="26"/>
    </location>
</feature>
<feature type="region of interest" description="Disordered" evidence="1">
    <location>
        <begin position="461"/>
        <end position="490"/>
    </location>
</feature>
<sequence length="762" mass="85343">MGSREGSSHLTPRSRHKRKACSNRSSTTSQELLVEINKMQQGLKKTAEHVFQQRLWVHGKDRGIGLLDDAESALQKPDLSDQTRRELKILIDLEDALAKRVEQRIRTTNIVALRYLNEKRYTYALKLLLDVESMTKKDAGTSFRFTSDLFPRTPAESHCSDASLDFSPLPKAVEGRPSGGTTLLHSICVPFFTKRSERTRLTALAVIENNMGLYHFKIAEYDLAVRRLTNALEVEQMLDVETMGVTYFNLAQAQYGLGRVDSALSLITIAEDFIEKRVCDRHIQGTWLGSMLNCNGKEIGNHGDIVGGKLGETYLKWRGEVFLLAHALDIHAMWLTNAEAYRAAINRFEQCERWLSSVAKLTESEEKWREGVRKRLQKCKQLHKQNACDSLLQPSRVLRRKPSFSQKESVVVTTTLPNNAVDIADSSSSAWIINAEPDFMYKNTQDSHGAGVGDARFRAYNPRQRMRRAPRASSSQLRHGKPPVLPTNPPWDSDTVFVHDDDDGNGVTGTPAILRTFSAYETNRTKTNRGRRATLSTGDGGKFGRLGNRRQATPQTYYVGGPRGQRQFASEHGGRLQKNGEGTPVPSVMMCVRVLQAFSRAKQSMLITQWKSFLHRISSLRCICCGEFCGLPQASRPQTCDARRCIHDTAVCPPSVNDCSHLGETHGRRNDPIRCEHCVLPGSPASRHSKQRPHEVSAQSRRRNNALESAFGHSDPLAPHCGCCGTERSCEQDEHLGRHHGVSHGCGLPIPPKREAYAPQYL</sequence>